<proteinExistence type="predicted"/>
<dbReference type="AlphaFoldDB" id="L7FFA6"/>
<dbReference type="Proteomes" id="UP000010931">
    <property type="component" value="Unassembled WGS sequence"/>
</dbReference>
<dbReference type="EMBL" id="AEJB01000114">
    <property type="protein sequence ID" value="ELP69987.1"/>
    <property type="molecule type" value="Genomic_DNA"/>
</dbReference>
<evidence type="ECO:0000313" key="2">
    <source>
        <dbReference type="Proteomes" id="UP000010931"/>
    </source>
</evidence>
<protein>
    <recommendedName>
        <fullName evidence="3">Immunity protein 50 of polymorphic toxin system</fullName>
    </recommendedName>
</protein>
<evidence type="ECO:0008006" key="3">
    <source>
        <dbReference type="Google" id="ProtNLM"/>
    </source>
</evidence>
<accession>L7FFA6</accession>
<evidence type="ECO:0000313" key="1">
    <source>
        <dbReference type="EMBL" id="ELP69987.1"/>
    </source>
</evidence>
<sequence length="83" mass="8845">MNPLAEWAGKGFNSFDFYLVFADVEGLRVTGWGPPEAGAFDLSVIGGGLFEVALGSEESGVTFRASAVRLARTRAYRRASEAA</sequence>
<organism evidence="1 2">
    <name type="scientific">Streptomyces turgidiscabies (strain Car8)</name>
    <dbReference type="NCBI Taxonomy" id="698760"/>
    <lineage>
        <taxon>Bacteria</taxon>
        <taxon>Bacillati</taxon>
        <taxon>Actinomycetota</taxon>
        <taxon>Actinomycetes</taxon>
        <taxon>Kitasatosporales</taxon>
        <taxon>Streptomycetaceae</taxon>
        <taxon>Streptomyces</taxon>
    </lineage>
</organism>
<name>L7FFA6_STRT8</name>
<keyword evidence="2" id="KW-1185">Reference proteome</keyword>
<comment type="caution">
    <text evidence="1">The sequence shown here is derived from an EMBL/GenBank/DDBJ whole genome shotgun (WGS) entry which is preliminary data.</text>
</comment>
<gene>
    <name evidence="1" type="ORF">STRTUCAR8_07116</name>
</gene>
<reference evidence="1 2" key="1">
    <citation type="journal article" date="2011" name="Plasmid">
        <title>Streptomyces turgidiscabies Car8 contains a modular pathogenicity island that shares virulence genes with other actinobacterial plant pathogens.</title>
        <authorList>
            <person name="Huguet-Tapia J.C."/>
            <person name="Badger J.H."/>
            <person name="Loria R."/>
            <person name="Pettis G.S."/>
        </authorList>
    </citation>
    <scope>NUCLEOTIDE SEQUENCE [LARGE SCALE GENOMIC DNA]</scope>
    <source>
        <strain evidence="1 2">Car8</strain>
    </source>
</reference>
<dbReference type="PATRIC" id="fig|698760.3.peg.1357"/>